<dbReference type="SUPFAM" id="SSF56281">
    <property type="entry name" value="Metallo-hydrolase/oxidoreductase"/>
    <property type="match status" value="1"/>
</dbReference>
<evidence type="ECO:0000256" key="6">
    <source>
        <dbReference type="ARBA" id="ARBA00045869"/>
    </source>
</evidence>
<evidence type="ECO:0000256" key="5">
    <source>
        <dbReference type="ARBA" id="ARBA00044690"/>
    </source>
</evidence>
<name>A0ABW7BWY9_9ACTN</name>
<evidence type="ECO:0000313" key="8">
    <source>
        <dbReference type="EMBL" id="MFG3190749.1"/>
    </source>
</evidence>
<reference evidence="8 9" key="1">
    <citation type="submission" date="2024-10" db="EMBL/GenBank/DDBJ databases">
        <title>The Natural Products Discovery Center: Release of the First 8490 Sequenced Strains for Exploring Actinobacteria Biosynthetic Diversity.</title>
        <authorList>
            <person name="Kalkreuter E."/>
            <person name="Kautsar S.A."/>
            <person name="Yang D."/>
            <person name="Bader C.D."/>
            <person name="Teijaro C.N."/>
            <person name="Fluegel L."/>
            <person name="Davis C.M."/>
            <person name="Simpson J.R."/>
            <person name="Lauterbach L."/>
            <person name="Steele A.D."/>
            <person name="Gui C."/>
            <person name="Meng S."/>
            <person name="Li G."/>
            <person name="Viehrig K."/>
            <person name="Ye F."/>
            <person name="Su P."/>
            <person name="Kiefer A.F."/>
            <person name="Nichols A."/>
            <person name="Cepeda A.J."/>
            <person name="Yan W."/>
            <person name="Fan B."/>
            <person name="Jiang Y."/>
            <person name="Adhikari A."/>
            <person name="Zheng C.-J."/>
            <person name="Schuster L."/>
            <person name="Cowan T.M."/>
            <person name="Smanski M.J."/>
            <person name="Chevrette M.G."/>
            <person name="De Carvalho L.P.S."/>
            <person name="Shen B."/>
        </authorList>
    </citation>
    <scope>NUCLEOTIDE SEQUENCE [LARGE SCALE GENOMIC DNA]</scope>
    <source>
        <strain evidence="8 9">NPDC048229</strain>
    </source>
</reference>
<dbReference type="EMBL" id="JBICZW010000009">
    <property type="protein sequence ID" value="MFG3190749.1"/>
    <property type="molecule type" value="Genomic_DNA"/>
</dbReference>
<gene>
    <name evidence="8" type="ORF">ACGFYS_17610</name>
</gene>
<dbReference type="CDD" id="cd07711">
    <property type="entry name" value="MBLAC1-like_MBL-fold"/>
    <property type="match status" value="1"/>
</dbReference>
<dbReference type="PANTHER" id="PTHR23200:SF48">
    <property type="entry name" value="METALLO-BETA-LACTAMASE DOMAIN-CONTAINING PROTEIN 1"/>
    <property type="match status" value="1"/>
</dbReference>
<dbReference type="InterPro" id="IPR039344">
    <property type="entry name" value="MBLAC1"/>
</dbReference>
<evidence type="ECO:0000256" key="1">
    <source>
        <dbReference type="ARBA" id="ARBA00004514"/>
    </source>
</evidence>
<evidence type="ECO:0000256" key="3">
    <source>
        <dbReference type="ARBA" id="ARBA00014856"/>
    </source>
</evidence>
<evidence type="ECO:0000259" key="7">
    <source>
        <dbReference type="SMART" id="SM00849"/>
    </source>
</evidence>
<dbReference type="PANTHER" id="PTHR23200">
    <property type="entry name" value="METALLO-BETA-LACTAMASE DOMAIN-CONTAINING PROTEIN 1"/>
    <property type="match status" value="1"/>
</dbReference>
<comment type="caution">
    <text evidence="8">The sequence shown here is derived from an EMBL/GenBank/DDBJ whole genome shotgun (WGS) entry which is preliminary data.</text>
</comment>
<evidence type="ECO:0000313" key="9">
    <source>
        <dbReference type="Proteomes" id="UP001604282"/>
    </source>
</evidence>
<keyword evidence="9" id="KW-1185">Reference proteome</keyword>
<dbReference type="Proteomes" id="UP001604282">
    <property type="component" value="Unassembled WGS sequence"/>
</dbReference>
<protein>
    <recommendedName>
        <fullName evidence="3">Metallo-beta-lactamase domain-containing protein 1</fullName>
    </recommendedName>
    <alternativeName>
        <fullName evidence="4">Endoribonuclease MBLAC1</fullName>
    </alternativeName>
</protein>
<evidence type="ECO:0000256" key="4">
    <source>
        <dbReference type="ARBA" id="ARBA00032988"/>
    </source>
</evidence>
<comment type="function">
    <text evidence="6">Endoribonuclease that catalyzes the hydrolysis of histone-coding pre-mRNA 3'-end. Involved in histone pre-mRNA processing during the S-phase of the cell cycle, which is required for entering/progressing through S-phase. Cleaves histone pre-mRNA at a major and a minor cleavage site after the 5'-ACCCA-3' and the 5'-ACCCACA-3' sequence, respectively, and located downstream of the stem-loop. May require the presence of the HDE element located at the histone pre-RNA 3'-end to avoid non-specific cleavage.</text>
</comment>
<comment type="subunit">
    <text evidence="2">Homodimer.</text>
</comment>
<dbReference type="InterPro" id="IPR036866">
    <property type="entry name" value="RibonucZ/Hydroxyglut_hydro"/>
</dbReference>
<accession>A0ABW7BWY9</accession>
<dbReference type="RefSeq" id="WP_392882608.1">
    <property type="nucleotide sequence ID" value="NZ_JBICZW010000009.1"/>
</dbReference>
<feature type="domain" description="Metallo-beta-lactamase" evidence="7">
    <location>
        <begin position="41"/>
        <end position="197"/>
    </location>
</feature>
<comment type="subcellular location">
    <subcellularLocation>
        <location evidence="1">Cytoplasm</location>
        <location evidence="1">Cytosol</location>
    </subcellularLocation>
</comment>
<organism evidence="8 9">
    <name type="scientific">Streptomyces omiyaensis</name>
    <dbReference type="NCBI Taxonomy" id="68247"/>
    <lineage>
        <taxon>Bacteria</taxon>
        <taxon>Bacillati</taxon>
        <taxon>Actinomycetota</taxon>
        <taxon>Actinomycetes</taxon>
        <taxon>Kitasatosporales</taxon>
        <taxon>Streptomycetaceae</taxon>
        <taxon>Streptomyces</taxon>
    </lineage>
</organism>
<comment type="catalytic activity">
    <reaction evidence="5">
        <text>a ribonucleotidyl-ribonucleotide-RNA + H2O = a 3'-end ribonucleotide-RNA + a 5'-end 5'-phospho-ribonucleoside-RNA + H(+)</text>
        <dbReference type="Rhea" id="RHEA:68096"/>
        <dbReference type="Rhea" id="RHEA-COMP:15179"/>
        <dbReference type="Rhea" id="RHEA-COMP:17355"/>
        <dbReference type="Rhea" id="RHEA-COMP:17428"/>
        <dbReference type="ChEBI" id="CHEBI:15377"/>
        <dbReference type="ChEBI" id="CHEBI:15378"/>
        <dbReference type="ChEBI" id="CHEBI:74896"/>
        <dbReference type="ChEBI" id="CHEBI:138282"/>
        <dbReference type="ChEBI" id="CHEBI:173118"/>
    </reaction>
    <physiologicalReaction direction="left-to-right" evidence="5">
        <dbReference type="Rhea" id="RHEA:68097"/>
    </physiologicalReaction>
</comment>
<evidence type="ECO:0000256" key="2">
    <source>
        <dbReference type="ARBA" id="ARBA00011738"/>
    </source>
</evidence>
<dbReference type="SMART" id="SM00849">
    <property type="entry name" value="Lactamase_B"/>
    <property type="match status" value="1"/>
</dbReference>
<sequence length="209" mass="21660">MTTDTTHPTATAAADAPRGRGARFTVLTTGYVGSTGPGVAATVSYVTEGDRHVIFDPGMVAGVGAILDPLAALGLGPDDVTDVVLSHHHPDNTLNAGLFPRARVHDHRVEYAGDGWTDRDAEGHELTPSLRLIRTPGHSAEDITLLAGTAEGVVAFAGDLWWHAAGPADDPVAPDRALLRASRQRVLAVADLVVPGHGAPFAPDGNTPL</sequence>
<dbReference type="Gene3D" id="3.60.15.10">
    <property type="entry name" value="Ribonuclease Z/Hydroxyacylglutathione hydrolase-like"/>
    <property type="match status" value="1"/>
</dbReference>
<dbReference type="InterPro" id="IPR001279">
    <property type="entry name" value="Metallo-B-lactamas"/>
</dbReference>
<dbReference type="Pfam" id="PF00753">
    <property type="entry name" value="Lactamase_B"/>
    <property type="match status" value="1"/>
</dbReference>
<proteinExistence type="predicted"/>